<dbReference type="AlphaFoldDB" id="A0A8X6FX53"/>
<dbReference type="Proteomes" id="UP000887116">
    <property type="component" value="Unassembled WGS sequence"/>
</dbReference>
<dbReference type="OrthoDB" id="7666874at2759"/>
<dbReference type="EMBL" id="BMAO01030612">
    <property type="protein sequence ID" value="GFQ69133.1"/>
    <property type="molecule type" value="Genomic_DNA"/>
</dbReference>
<reference evidence="1" key="1">
    <citation type="submission" date="2020-07" db="EMBL/GenBank/DDBJ databases">
        <title>Multicomponent nature underlies the extraordinary mechanical properties of spider dragline silk.</title>
        <authorList>
            <person name="Kono N."/>
            <person name="Nakamura H."/>
            <person name="Mori M."/>
            <person name="Yoshida Y."/>
            <person name="Ohtoshi R."/>
            <person name="Malay A.D."/>
            <person name="Moran D.A.P."/>
            <person name="Tomita M."/>
            <person name="Numata K."/>
            <person name="Arakawa K."/>
        </authorList>
    </citation>
    <scope>NUCLEOTIDE SEQUENCE</scope>
</reference>
<organism evidence="1 2">
    <name type="scientific">Trichonephila clavata</name>
    <name type="common">Joro spider</name>
    <name type="synonym">Nephila clavata</name>
    <dbReference type="NCBI Taxonomy" id="2740835"/>
    <lineage>
        <taxon>Eukaryota</taxon>
        <taxon>Metazoa</taxon>
        <taxon>Ecdysozoa</taxon>
        <taxon>Arthropoda</taxon>
        <taxon>Chelicerata</taxon>
        <taxon>Arachnida</taxon>
        <taxon>Araneae</taxon>
        <taxon>Araneomorphae</taxon>
        <taxon>Entelegynae</taxon>
        <taxon>Araneoidea</taxon>
        <taxon>Nephilidae</taxon>
        <taxon>Trichonephila</taxon>
    </lineage>
</organism>
<gene>
    <name evidence="1" type="ORF">TNCT_159931</name>
</gene>
<comment type="caution">
    <text evidence="1">The sequence shown here is derived from an EMBL/GenBank/DDBJ whole genome shotgun (WGS) entry which is preliminary data.</text>
</comment>
<accession>A0A8X6FX53</accession>
<protein>
    <submittedName>
        <fullName evidence="1">Uncharacterized protein</fullName>
    </submittedName>
</protein>
<evidence type="ECO:0000313" key="2">
    <source>
        <dbReference type="Proteomes" id="UP000887116"/>
    </source>
</evidence>
<sequence length="134" mass="16143">MTFVRFVFIESYKWLQDHEKVMLFTTNLQNYFQWTQDNKIDRQKTAKAIIHDDSIDLIDRFTLASHYCIQEDVLSIWGILDDGQKDIVCFGSDIEGMWGKWARYGEEIDWDQITEILFIRFDRQACFPKMKQEK</sequence>
<name>A0A8X6FX53_TRICU</name>
<keyword evidence="2" id="KW-1185">Reference proteome</keyword>
<evidence type="ECO:0000313" key="1">
    <source>
        <dbReference type="EMBL" id="GFQ69133.1"/>
    </source>
</evidence>
<proteinExistence type="predicted"/>